<dbReference type="InterPro" id="IPR042186">
    <property type="entry name" value="FimD_plug_dom"/>
</dbReference>
<dbReference type="InterPro" id="IPR000015">
    <property type="entry name" value="Fimb_usher"/>
</dbReference>
<dbReference type="GO" id="GO:0009297">
    <property type="term" value="P:pilus assembly"/>
    <property type="evidence" value="ECO:0007669"/>
    <property type="project" value="InterPro"/>
</dbReference>
<dbReference type="Gene3D" id="2.60.40.3110">
    <property type="match status" value="1"/>
</dbReference>
<dbReference type="PANTHER" id="PTHR30451">
    <property type="entry name" value="OUTER MEMBRANE USHER PROTEIN"/>
    <property type="match status" value="1"/>
</dbReference>
<evidence type="ECO:0000256" key="2">
    <source>
        <dbReference type="ARBA" id="ARBA00008064"/>
    </source>
</evidence>
<name>A0A264VP10_PRORE</name>
<dbReference type="GO" id="GO:0015473">
    <property type="term" value="F:fimbrial usher porin activity"/>
    <property type="evidence" value="ECO:0007669"/>
    <property type="project" value="InterPro"/>
</dbReference>
<dbReference type="Proteomes" id="UP000216001">
    <property type="component" value="Unassembled WGS sequence"/>
</dbReference>
<evidence type="ECO:0000256" key="1">
    <source>
        <dbReference type="ARBA" id="ARBA00004571"/>
    </source>
</evidence>
<dbReference type="InterPro" id="IPR037224">
    <property type="entry name" value="PapC_N_sf"/>
</dbReference>
<dbReference type="NCBIfam" id="NF011812">
    <property type="entry name" value="PRK15284.1"/>
    <property type="match status" value="1"/>
</dbReference>
<comment type="similarity">
    <text evidence="2">Belongs to the fimbrial export usher family.</text>
</comment>
<dbReference type="InterPro" id="IPR025949">
    <property type="entry name" value="PapC-like_C"/>
</dbReference>
<evidence type="ECO:0000259" key="10">
    <source>
        <dbReference type="Pfam" id="PF13953"/>
    </source>
</evidence>
<feature type="chain" id="PRO_5041060108" evidence="9">
    <location>
        <begin position="33"/>
        <end position="847"/>
    </location>
</feature>
<sequence>MSFNSITRWRYCSLHILIAAAFYSSVTPHVFAKDIIFNMDVLDIEDKENINLEQFSRAGHIMPGTYTLEVKVNQYSIGEYSVPFIEDKESETGSRVCISPDIVDLIGFNSSSVKDLKWSNLENKDKCWDPSNLPGVTLTGDLATSSLLINIPQAYLEYSSPDWDPPSRWDNGVNAFLFDYNLNGSIMDTKKVNQKTYILSGNGVAGINLGAWRFRGDWQAESSHITGKNSQSNTDMTWNRFYAYRALTALKAKLTLGEDYFDSGVFDSFRFIGAAIRTDLNMVPPNLRGYAPEITGTARTNATVTVRQQGRVIYEAQVPQGPFRIQDLSDALSGTLNVTVAEQDGTTQEFNVDTANLPFLTRPGQVQYKLAVGQPTDYERHSQGENFASGEFSWGVANGWSLFGGFLGSQRYQALSVGLGRDLLALGALSFDITQSRSKLPDQPTLNGGSYRLSYSKNFEEYNSQVTFAGYRFSEKDFMSMNDFLESKKSGIHFGGSKELYTLSFNKNFVDAGLSLYLSYNHQTYWDRPENNYYNLMLSKYFDLGDFKNISASLSLNRQVNQGVNDDSAYLSLSIPWGSRSSISYTMDVRDKRKGGINNRASYYNSPTDRFSYQISAGENRRGTSTSGFVSYQGDDVFLSGNASYITSDYQAVGFSANGGVTLTPDGGALHRGGELGGTRLLVDTDGAANVPILGVGAPVKSNHFGKAVITNVNSYYRNIAQVDLNNLPDNVDAEQSVVQATLTEGAVGYRKFNVLSGAKAMVVIRLQNGSFPPFGAQVKNSEGKNTGIVADSGNTYLSGIVPMGKMTVSWGVEGACSISFPQKLPSLEQSILLPCENIPSETTKKM</sequence>
<dbReference type="Pfam" id="PF00577">
    <property type="entry name" value="Usher"/>
    <property type="match status" value="1"/>
</dbReference>
<evidence type="ECO:0000313" key="13">
    <source>
        <dbReference type="Proteomes" id="UP000216001"/>
    </source>
</evidence>
<dbReference type="Pfam" id="PF13953">
    <property type="entry name" value="PapC_C"/>
    <property type="match status" value="1"/>
</dbReference>
<dbReference type="InterPro" id="IPR025885">
    <property type="entry name" value="PapC_N"/>
</dbReference>
<keyword evidence="6 9" id="KW-0732">Signal</keyword>
<evidence type="ECO:0000256" key="8">
    <source>
        <dbReference type="ARBA" id="ARBA00023237"/>
    </source>
</evidence>
<dbReference type="RefSeq" id="WP_094962536.1">
    <property type="nucleotide sequence ID" value="NZ_JADSTF010000033.1"/>
</dbReference>
<dbReference type="GO" id="GO:0009279">
    <property type="term" value="C:cell outer membrane"/>
    <property type="evidence" value="ECO:0007669"/>
    <property type="project" value="UniProtKB-SubCell"/>
</dbReference>
<feature type="domain" description="PapC N-terminal" evidence="11">
    <location>
        <begin position="37"/>
        <end position="184"/>
    </location>
</feature>
<feature type="domain" description="PapC-like C-terminal" evidence="10">
    <location>
        <begin position="763"/>
        <end position="821"/>
    </location>
</feature>
<keyword evidence="8" id="KW-0998">Cell outer membrane</keyword>
<protein>
    <submittedName>
        <fullName evidence="12">PapC/FimD family outer membrane usher protein</fullName>
    </submittedName>
</protein>
<dbReference type="Pfam" id="PF13954">
    <property type="entry name" value="PapC_N"/>
    <property type="match status" value="1"/>
</dbReference>
<comment type="subcellular location">
    <subcellularLocation>
        <location evidence="1">Cell outer membrane</location>
        <topology evidence="1">Multi-pass membrane protein</topology>
    </subcellularLocation>
</comment>
<proteinExistence type="inferred from homology"/>
<organism evidence="12 13">
    <name type="scientific">Providencia rettgeri</name>
    <dbReference type="NCBI Taxonomy" id="587"/>
    <lineage>
        <taxon>Bacteria</taxon>
        <taxon>Pseudomonadati</taxon>
        <taxon>Pseudomonadota</taxon>
        <taxon>Gammaproteobacteria</taxon>
        <taxon>Enterobacterales</taxon>
        <taxon>Morganellaceae</taxon>
        <taxon>Providencia</taxon>
    </lineage>
</organism>
<feature type="signal peptide" evidence="9">
    <location>
        <begin position="1"/>
        <end position="32"/>
    </location>
</feature>
<dbReference type="PANTHER" id="PTHR30451:SF10">
    <property type="entry name" value="OUTER MEMBRANE USHER PROTEIN YFCU-RELATED"/>
    <property type="match status" value="1"/>
</dbReference>
<dbReference type="Gene3D" id="2.60.40.2070">
    <property type="match status" value="1"/>
</dbReference>
<dbReference type="Gene3D" id="2.60.40.2610">
    <property type="entry name" value="Outer membrane usher protein FimD, plug domain"/>
    <property type="match status" value="1"/>
</dbReference>
<evidence type="ECO:0000256" key="5">
    <source>
        <dbReference type="ARBA" id="ARBA00022692"/>
    </source>
</evidence>
<keyword evidence="7" id="KW-0472">Membrane</keyword>
<keyword evidence="4" id="KW-1134">Transmembrane beta strand</keyword>
<dbReference type="Gene3D" id="3.10.20.410">
    <property type="match status" value="1"/>
</dbReference>
<dbReference type="EMBL" id="NOWC01000027">
    <property type="protein sequence ID" value="OZS73032.1"/>
    <property type="molecule type" value="Genomic_DNA"/>
</dbReference>
<evidence type="ECO:0000313" key="12">
    <source>
        <dbReference type="EMBL" id="OZS73032.1"/>
    </source>
</evidence>
<evidence type="ECO:0000259" key="11">
    <source>
        <dbReference type="Pfam" id="PF13954"/>
    </source>
</evidence>
<evidence type="ECO:0000256" key="3">
    <source>
        <dbReference type="ARBA" id="ARBA00022448"/>
    </source>
</evidence>
<accession>A0A264VP10</accession>
<dbReference type="InterPro" id="IPR043142">
    <property type="entry name" value="PapC-like_C_sf"/>
</dbReference>
<evidence type="ECO:0000256" key="7">
    <source>
        <dbReference type="ARBA" id="ARBA00023136"/>
    </source>
</evidence>
<evidence type="ECO:0000256" key="4">
    <source>
        <dbReference type="ARBA" id="ARBA00022452"/>
    </source>
</evidence>
<keyword evidence="5" id="KW-0812">Transmembrane</keyword>
<evidence type="ECO:0000256" key="6">
    <source>
        <dbReference type="ARBA" id="ARBA00022729"/>
    </source>
</evidence>
<dbReference type="SUPFAM" id="SSF141729">
    <property type="entry name" value="FimD N-terminal domain-like"/>
    <property type="match status" value="1"/>
</dbReference>
<dbReference type="AlphaFoldDB" id="A0A264VP10"/>
<evidence type="ECO:0000256" key="9">
    <source>
        <dbReference type="SAM" id="SignalP"/>
    </source>
</evidence>
<keyword evidence="3" id="KW-0813">Transport</keyword>
<gene>
    <name evidence="12" type="ORF">CHI95_18735</name>
</gene>
<reference evidence="12 13" key="1">
    <citation type="submission" date="2017-07" db="EMBL/GenBank/DDBJ databases">
        <title>blaIMP-27 on transferable plasmids in Proteus mirabilis and Providencia rettgeri.</title>
        <authorList>
            <person name="Potter R."/>
        </authorList>
    </citation>
    <scope>NUCLEOTIDE SEQUENCE [LARGE SCALE GENOMIC DNA]</scope>
    <source>
        <strain evidence="12 13">PR1</strain>
    </source>
</reference>
<comment type="caution">
    <text evidence="12">The sequence shown here is derived from an EMBL/GenBank/DDBJ whole genome shotgun (WGS) entry which is preliminary data.</text>
</comment>